<feature type="region of interest" description="Disordered" evidence="9">
    <location>
        <begin position="39"/>
        <end position="113"/>
    </location>
</feature>
<dbReference type="PROSITE" id="PS00028">
    <property type="entry name" value="ZINC_FINGER_C2H2_1"/>
    <property type="match status" value="1"/>
</dbReference>
<keyword evidence="7" id="KW-0539">Nucleus</keyword>
<dbReference type="GO" id="GO:0008270">
    <property type="term" value="F:zinc ion binding"/>
    <property type="evidence" value="ECO:0007669"/>
    <property type="project" value="UniProtKB-KW"/>
</dbReference>
<feature type="region of interest" description="Disordered" evidence="9">
    <location>
        <begin position="1"/>
        <end position="25"/>
    </location>
</feature>
<evidence type="ECO:0000256" key="5">
    <source>
        <dbReference type="ARBA" id="ARBA00023015"/>
    </source>
</evidence>
<dbReference type="PANTHER" id="PTHR45801">
    <property type="entry name" value="OS07G0101800 PROTEIN"/>
    <property type="match status" value="1"/>
</dbReference>
<keyword evidence="4" id="KW-0862">Zinc</keyword>
<evidence type="ECO:0000256" key="6">
    <source>
        <dbReference type="ARBA" id="ARBA00023163"/>
    </source>
</evidence>
<keyword evidence="2" id="KW-0479">Metal-binding</keyword>
<keyword evidence="6" id="KW-0804">Transcription</keyword>
<dbReference type="RefSeq" id="XP_022731489.1">
    <property type="nucleotide sequence ID" value="XM_022875754.1"/>
</dbReference>
<dbReference type="PANTHER" id="PTHR45801:SF67">
    <property type="entry name" value="C2H2-TYPE DOMAIN-CONTAINING PROTEIN"/>
    <property type="match status" value="1"/>
</dbReference>
<dbReference type="KEGG" id="dzi:111286001"/>
<name>A0A6P5XTE2_DURZI</name>
<keyword evidence="5" id="KW-0805">Transcription regulation</keyword>
<evidence type="ECO:0000256" key="4">
    <source>
        <dbReference type="ARBA" id="ARBA00022833"/>
    </source>
</evidence>
<dbReference type="InterPro" id="IPR013087">
    <property type="entry name" value="Znf_C2H2_type"/>
</dbReference>
<dbReference type="Proteomes" id="UP000515121">
    <property type="component" value="Unplaced"/>
</dbReference>
<keyword evidence="11" id="KW-1185">Reference proteome</keyword>
<evidence type="ECO:0000256" key="2">
    <source>
        <dbReference type="ARBA" id="ARBA00022723"/>
    </source>
</evidence>
<protein>
    <submittedName>
        <fullName evidence="12">Transcriptional regulator TAC1-like</fullName>
    </submittedName>
</protein>
<dbReference type="SUPFAM" id="SSF57667">
    <property type="entry name" value="beta-beta-alpha zinc fingers"/>
    <property type="match status" value="1"/>
</dbReference>
<dbReference type="GO" id="GO:0005634">
    <property type="term" value="C:nucleus"/>
    <property type="evidence" value="ECO:0007669"/>
    <property type="project" value="UniProtKB-SubCell"/>
</dbReference>
<organism evidence="11 12">
    <name type="scientific">Durio zibethinus</name>
    <name type="common">Durian</name>
    <dbReference type="NCBI Taxonomy" id="66656"/>
    <lineage>
        <taxon>Eukaryota</taxon>
        <taxon>Viridiplantae</taxon>
        <taxon>Streptophyta</taxon>
        <taxon>Embryophyta</taxon>
        <taxon>Tracheophyta</taxon>
        <taxon>Spermatophyta</taxon>
        <taxon>Magnoliopsida</taxon>
        <taxon>eudicotyledons</taxon>
        <taxon>Gunneridae</taxon>
        <taxon>Pentapetalae</taxon>
        <taxon>rosids</taxon>
        <taxon>malvids</taxon>
        <taxon>Malvales</taxon>
        <taxon>Malvaceae</taxon>
        <taxon>Helicteroideae</taxon>
        <taxon>Durio</taxon>
    </lineage>
</organism>
<evidence type="ECO:0000256" key="7">
    <source>
        <dbReference type="ARBA" id="ARBA00023242"/>
    </source>
</evidence>
<dbReference type="Gene3D" id="3.30.160.60">
    <property type="entry name" value="Classic Zinc Finger"/>
    <property type="match status" value="1"/>
</dbReference>
<evidence type="ECO:0000256" key="9">
    <source>
        <dbReference type="SAM" id="MobiDB-lite"/>
    </source>
</evidence>
<dbReference type="PROSITE" id="PS50157">
    <property type="entry name" value="ZINC_FINGER_C2H2_2"/>
    <property type="match status" value="1"/>
</dbReference>
<dbReference type="InterPro" id="IPR036236">
    <property type="entry name" value="Znf_C2H2_sf"/>
</dbReference>
<evidence type="ECO:0000313" key="12">
    <source>
        <dbReference type="RefSeq" id="XP_022731489.1"/>
    </source>
</evidence>
<feature type="region of interest" description="Disordered" evidence="9">
    <location>
        <begin position="134"/>
        <end position="192"/>
    </location>
</feature>
<proteinExistence type="predicted"/>
<accession>A0A6P5XTE2</accession>
<feature type="compositionally biased region" description="Polar residues" evidence="9">
    <location>
        <begin position="179"/>
        <end position="192"/>
    </location>
</feature>
<evidence type="ECO:0000256" key="8">
    <source>
        <dbReference type="PROSITE-ProRule" id="PRU00042"/>
    </source>
</evidence>
<evidence type="ECO:0000313" key="11">
    <source>
        <dbReference type="Proteomes" id="UP000515121"/>
    </source>
</evidence>
<gene>
    <name evidence="12" type="primary">LOC111286001</name>
</gene>
<feature type="compositionally biased region" description="Polar residues" evidence="9">
    <location>
        <begin position="80"/>
        <end position="102"/>
    </location>
</feature>
<dbReference type="InterPro" id="IPR052426">
    <property type="entry name" value="Plant_dev_regulator"/>
</dbReference>
<feature type="compositionally biased region" description="Polar residues" evidence="9">
    <location>
        <begin position="59"/>
        <end position="71"/>
    </location>
</feature>
<feature type="compositionally biased region" description="Polar residues" evidence="9">
    <location>
        <begin position="10"/>
        <end position="22"/>
    </location>
</feature>
<evidence type="ECO:0000256" key="3">
    <source>
        <dbReference type="ARBA" id="ARBA00022771"/>
    </source>
</evidence>
<evidence type="ECO:0000256" key="1">
    <source>
        <dbReference type="ARBA" id="ARBA00004123"/>
    </source>
</evidence>
<reference evidence="12" key="1">
    <citation type="submission" date="2025-08" db="UniProtKB">
        <authorList>
            <consortium name="RefSeq"/>
        </authorList>
    </citation>
    <scope>IDENTIFICATION</scope>
    <source>
        <tissue evidence="12">Fruit stalk</tissue>
    </source>
</reference>
<dbReference type="GeneID" id="111286001"/>
<comment type="subcellular location">
    <subcellularLocation>
        <location evidence="1">Nucleus</location>
    </subcellularLocation>
</comment>
<keyword evidence="3 8" id="KW-0863">Zinc-finger</keyword>
<evidence type="ECO:0000259" key="10">
    <source>
        <dbReference type="PROSITE" id="PS50157"/>
    </source>
</evidence>
<dbReference type="OrthoDB" id="780709at2759"/>
<feature type="compositionally biased region" description="Polar residues" evidence="9">
    <location>
        <begin position="141"/>
        <end position="167"/>
    </location>
</feature>
<feature type="compositionally biased region" description="Basic residues" evidence="9">
    <location>
        <begin position="49"/>
        <end position="58"/>
    </location>
</feature>
<dbReference type="AlphaFoldDB" id="A0A6P5XTE2"/>
<feature type="domain" description="C2H2-type" evidence="10">
    <location>
        <begin position="29"/>
        <end position="56"/>
    </location>
</feature>
<sequence length="192" mass="21058">METDQPAPENPNQVSSDEQGTSPAAARSYDCTFCKRGFSNSQALGGHMNIHRRDKAKSKQASPTETTQQSLDIPMIIPSYSPNHRSSTTQPIADSKSSQERNSPGKWPWVIQDDDVKERDKTCLVGSEIRQLPLFDKKPSITDQNPSSQVQGGSEKGLSSRQGSSGSELDLELRLGSEPQDSSPTMTTIKFF</sequence>